<accession>A0A086KER7</accession>
<comment type="caution">
    <text evidence="1">The sequence shown here is derived from an EMBL/GenBank/DDBJ whole genome shotgun (WGS) entry which is preliminary data.</text>
</comment>
<dbReference type="EMBL" id="AEYI02000985">
    <property type="protein sequence ID" value="KFG42885.1"/>
    <property type="molecule type" value="Genomic_DNA"/>
</dbReference>
<evidence type="ECO:0000313" key="2">
    <source>
        <dbReference type="Proteomes" id="UP000028828"/>
    </source>
</evidence>
<dbReference type="OrthoDB" id="10295589at2759"/>
<dbReference type="Proteomes" id="UP000028828">
    <property type="component" value="Unassembled WGS sequence"/>
</dbReference>
<dbReference type="AlphaFoldDB" id="A0A086KER7"/>
<reference evidence="1 2" key="1">
    <citation type="submission" date="2014-03" db="EMBL/GenBank/DDBJ databases">
        <authorList>
            <person name="Sibley D."/>
            <person name="Venepally P."/>
            <person name="Karamycheva S."/>
            <person name="Hadjithomas M."/>
            <person name="Khan A."/>
            <person name="Brunk B."/>
            <person name="Roos D."/>
            <person name="Caler E."/>
            <person name="Lorenzi H."/>
        </authorList>
    </citation>
    <scope>NUCLEOTIDE SEQUENCE [LARGE SCALE GENOMIC DNA]</scope>
    <source>
        <strain evidence="2">p89</strain>
    </source>
</reference>
<sequence>MKTFSRGVQLDCKRIAENYNACVIVAVGLLGYSHHYCSGGGFPAYCNKYPTVVRDPLFSTACKNLVVPYIIESNAGHGALRRANMCDNMYESYLSFLTARRDDAAKKSEAARLSLESLAIEKNLTTGFKTGVESLRRDSDELDKESTVTLNVLIATAERNAGFDSEIHTALQDLSSSLAAAVARLEYPTLKESTQENIDVFARSTGPAAQAAADANKTLVAARNLRALVDHGGHVAYAESYGFYPLTPANIEDLRTRIKRMHEAIIPFAQTYITDVSASEPPPENALQGSFEADTKTYADLASMFREQISLLRNIR</sequence>
<gene>
    <name evidence="1" type="ORF">TGP89_225315</name>
</gene>
<protein>
    <submittedName>
        <fullName evidence="1">Uncharacterized protein</fullName>
    </submittedName>
</protein>
<organism evidence="1 2">
    <name type="scientific">Toxoplasma gondii p89</name>
    <dbReference type="NCBI Taxonomy" id="943119"/>
    <lineage>
        <taxon>Eukaryota</taxon>
        <taxon>Sar</taxon>
        <taxon>Alveolata</taxon>
        <taxon>Apicomplexa</taxon>
        <taxon>Conoidasida</taxon>
        <taxon>Coccidia</taxon>
        <taxon>Eucoccidiorida</taxon>
        <taxon>Eimeriorina</taxon>
        <taxon>Sarcocystidae</taxon>
        <taxon>Toxoplasma</taxon>
    </lineage>
</organism>
<dbReference type="VEuPathDB" id="ToxoDB:TGP89_225315"/>
<name>A0A086KER7_TOXGO</name>
<proteinExistence type="predicted"/>
<evidence type="ECO:0000313" key="1">
    <source>
        <dbReference type="EMBL" id="KFG42885.1"/>
    </source>
</evidence>